<dbReference type="InterPro" id="IPR013355">
    <property type="entry name" value="Pilus_4_PilQ"/>
</dbReference>
<dbReference type="RefSeq" id="WP_068902901.1">
    <property type="nucleotide sequence ID" value="NZ_JBHUIF010000006.1"/>
</dbReference>
<feature type="domain" description="Secretin/TonB short N-terminal" evidence="9">
    <location>
        <begin position="76"/>
        <end position="124"/>
    </location>
</feature>
<gene>
    <name evidence="10" type="ORF">A8L45_12890</name>
</gene>
<dbReference type="GO" id="GO:0009306">
    <property type="term" value="P:protein secretion"/>
    <property type="evidence" value="ECO:0007669"/>
    <property type="project" value="InterPro"/>
</dbReference>
<evidence type="ECO:0000256" key="4">
    <source>
        <dbReference type="ARBA" id="ARBA00022729"/>
    </source>
</evidence>
<keyword evidence="11" id="KW-1185">Reference proteome</keyword>
<sequence length="473" mass="51687">MLCSFRKGAVAGCIVSSLLSAQPVFAEATDSSQPGMTDSVEVVKKPVYDVNRPVSLNFQDISVRSVLQVVAEMNGLNLVVADNVEGNITIKLEDVRWSEALNIILKSKGLDKRLHGNVLMVAPKAELDEQERLALEYQRQQRELASLRSEVIQIKYANAQEVADLLQEDEKGVTLLTPRGSVSVDARTNTLLIKDLSENIDVVKSLINTIDIPVSQVEIEARIVSVDEGTLDELGVRWGILNKNGRATVGGSIESNIFWDKNDGIDWGGDSGESIEIDRMMNVNLGAVSEKASSIAFQVANLGKNLLLDLELSALESETKAEIISSPRLLATNNRPAFIEQGVELPYVVKSDDEVKIAFKKAVLSLEVLPQITPDEKLVLDLTVTQDKVAGAVPTGGGEAMAIDTQRLNTQVLAENGETIVLGGIFQQQVTKGVEKVPLLGDIPLLGYLFRRDFENMSKRELLIFVTPRIMTQ</sequence>
<dbReference type="Gene3D" id="3.30.1370.130">
    <property type="match status" value="1"/>
</dbReference>
<accession>A0A1C3EGL1</accession>
<keyword evidence="6" id="KW-0998">Cell outer membrane</keyword>
<dbReference type="InterPro" id="IPR038591">
    <property type="entry name" value="NolW-like_sf"/>
</dbReference>
<feature type="signal peptide" evidence="8">
    <location>
        <begin position="1"/>
        <end position="26"/>
    </location>
</feature>
<protein>
    <submittedName>
        <fullName evidence="10">Fimbrial protein</fullName>
    </submittedName>
</protein>
<evidence type="ECO:0000313" key="10">
    <source>
        <dbReference type="EMBL" id="ODA32363.1"/>
    </source>
</evidence>
<dbReference type="InterPro" id="IPR004846">
    <property type="entry name" value="T2SS/T3SS_dom"/>
</dbReference>
<dbReference type="Pfam" id="PF00263">
    <property type="entry name" value="Secretin"/>
    <property type="match status" value="1"/>
</dbReference>
<feature type="chain" id="PRO_5008673093" evidence="8">
    <location>
        <begin position="27"/>
        <end position="473"/>
    </location>
</feature>
<evidence type="ECO:0000256" key="6">
    <source>
        <dbReference type="ARBA" id="ARBA00023237"/>
    </source>
</evidence>
<dbReference type="STRING" id="1080227.A8L45_12890"/>
<evidence type="ECO:0000256" key="3">
    <source>
        <dbReference type="ARBA" id="ARBA00022448"/>
    </source>
</evidence>
<dbReference type="Proteomes" id="UP000094936">
    <property type="component" value="Unassembled WGS sequence"/>
</dbReference>
<dbReference type="PANTHER" id="PTHR30604">
    <property type="entry name" value="PROTEIN TRANSPORT PROTEIN HOFQ"/>
    <property type="match status" value="1"/>
</dbReference>
<name>A0A1C3EGL1_9GAMM</name>
<dbReference type="AlphaFoldDB" id="A0A1C3EGL1"/>
<keyword evidence="4 8" id="KW-0732">Signal</keyword>
<proteinExistence type="inferred from homology"/>
<dbReference type="GO" id="GO:0009279">
    <property type="term" value="C:cell outer membrane"/>
    <property type="evidence" value="ECO:0007669"/>
    <property type="project" value="UniProtKB-SubCell"/>
</dbReference>
<dbReference type="InterPro" id="IPR051808">
    <property type="entry name" value="Type_IV_pilus_biogenesis"/>
</dbReference>
<comment type="caution">
    <text evidence="10">The sequence shown here is derived from an EMBL/GenBank/DDBJ whole genome shotgun (WGS) entry which is preliminary data.</text>
</comment>
<dbReference type="PROSITE" id="PS00875">
    <property type="entry name" value="T2SP_D"/>
    <property type="match status" value="1"/>
</dbReference>
<evidence type="ECO:0000256" key="5">
    <source>
        <dbReference type="ARBA" id="ARBA00023136"/>
    </source>
</evidence>
<dbReference type="InterPro" id="IPR004845">
    <property type="entry name" value="T2SS_GspD_CS"/>
</dbReference>
<dbReference type="EMBL" id="LYBM01000023">
    <property type="protein sequence ID" value="ODA32363.1"/>
    <property type="molecule type" value="Genomic_DNA"/>
</dbReference>
<reference evidence="10 11" key="1">
    <citation type="submission" date="2016-05" db="EMBL/GenBank/DDBJ databases">
        <title>Genomic Taxonomy of the Vibrionaceae.</title>
        <authorList>
            <person name="Gomez-Gil B."/>
            <person name="Enciso-Ibarra J."/>
        </authorList>
    </citation>
    <scope>NUCLEOTIDE SEQUENCE [LARGE SCALE GENOMIC DNA]</scope>
    <source>
        <strain evidence="10 11">CAIM 1920</strain>
    </source>
</reference>
<evidence type="ECO:0000256" key="7">
    <source>
        <dbReference type="RuleBase" id="RU004004"/>
    </source>
</evidence>
<dbReference type="SMART" id="SM00965">
    <property type="entry name" value="STN"/>
    <property type="match status" value="1"/>
</dbReference>
<dbReference type="OrthoDB" id="9775455at2"/>
<dbReference type="PRINTS" id="PR00811">
    <property type="entry name" value="BCTERIALGSPD"/>
</dbReference>
<dbReference type="NCBIfam" id="TIGR02515">
    <property type="entry name" value="IV_pilus_PilQ"/>
    <property type="match status" value="1"/>
</dbReference>
<evidence type="ECO:0000256" key="2">
    <source>
        <dbReference type="ARBA" id="ARBA00006304"/>
    </source>
</evidence>
<evidence type="ECO:0000256" key="8">
    <source>
        <dbReference type="SAM" id="SignalP"/>
    </source>
</evidence>
<comment type="similarity">
    <text evidence="2">Belongs to the bacterial secretin family. PilQ subfamily.</text>
</comment>
<dbReference type="InterPro" id="IPR001775">
    <property type="entry name" value="GspD/PilQ"/>
</dbReference>
<dbReference type="InterPro" id="IPR011662">
    <property type="entry name" value="Secretin/TonB_short_N"/>
</dbReference>
<dbReference type="Gene3D" id="3.30.1370.120">
    <property type="match status" value="1"/>
</dbReference>
<comment type="subcellular location">
    <subcellularLocation>
        <location evidence="1 7">Cell outer membrane</location>
    </subcellularLocation>
</comment>
<evidence type="ECO:0000256" key="1">
    <source>
        <dbReference type="ARBA" id="ARBA00004442"/>
    </source>
</evidence>
<evidence type="ECO:0000313" key="11">
    <source>
        <dbReference type="Proteomes" id="UP000094936"/>
    </source>
</evidence>
<organism evidence="10 11">
    <name type="scientific">Veronia pacifica</name>
    <dbReference type="NCBI Taxonomy" id="1080227"/>
    <lineage>
        <taxon>Bacteria</taxon>
        <taxon>Pseudomonadati</taxon>
        <taxon>Pseudomonadota</taxon>
        <taxon>Gammaproteobacteria</taxon>
        <taxon>Vibrionales</taxon>
        <taxon>Vibrionaceae</taxon>
        <taxon>Veronia</taxon>
    </lineage>
</organism>
<dbReference type="Pfam" id="PF03958">
    <property type="entry name" value="Secretin_N"/>
    <property type="match status" value="1"/>
</dbReference>
<keyword evidence="3 7" id="KW-0813">Transport</keyword>
<dbReference type="InterPro" id="IPR005644">
    <property type="entry name" value="NolW-like"/>
</dbReference>
<evidence type="ECO:0000259" key="9">
    <source>
        <dbReference type="SMART" id="SM00965"/>
    </source>
</evidence>
<keyword evidence="5" id="KW-0472">Membrane</keyword>
<dbReference type="PANTHER" id="PTHR30604:SF1">
    <property type="entry name" value="DNA UTILIZATION PROTEIN HOFQ"/>
    <property type="match status" value="1"/>
</dbReference>